<accession>A0A3B1AVM4</accession>
<organism evidence="11">
    <name type="scientific">hydrothermal vent metagenome</name>
    <dbReference type="NCBI Taxonomy" id="652676"/>
    <lineage>
        <taxon>unclassified sequences</taxon>
        <taxon>metagenomes</taxon>
        <taxon>ecological metagenomes</taxon>
    </lineage>
</organism>
<dbReference type="InterPro" id="IPR022637">
    <property type="entry name" value="DNA_polIII_beta_cen"/>
</dbReference>
<dbReference type="EMBL" id="UOFV01000426">
    <property type="protein sequence ID" value="VAX03743.1"/>
    <property type="molecule type" value="Genomic_DNA"/>
</dbReference>
<dbReference type="Pfam" id="PF02768">
    <property type="entry name" value="DNA_pol3_beta_3"/>
    <property type="match status" value="1"/>
</dbReference>
<comment type="subcellular location">
    <subcellularLocation>
        <location evidence="1">Cytoplasm</location>
    </subcellularLocation>
</comment>
<feature type="non-terminal residue" evidence="11">
    <location>
        <position position="1"/>
    </location>
</feature>
<dbReference type="EC" id="2.7.7.7" evidence="11"/>
<dbReference type="GO" id="GO:0006271">
    <property type="term" value="P:DNA strand elongation involved in DNA replication"/>
    <property type="evidence" value="ECO:0007669"/>
    <property type="project" value="TreeGrafter"/>
</dbReference>
<dbReference type="InterPro" id="IPR022635">
    <property type="entry name" value="DNA_polIII_beta_C"/>
</dbReference>
<dbReference type="Gene3D" id="3.10.150.10">
    <property type="entry name" value="DNA Polymerase III, subunit A, domain 2"/>
    <property type="match status" value="1"/>
</dbReference>
<sequence>VQSGRSRFNLTTLPITDFPSVDEITSQFEFSLPQNVLKHLIEKTSFAMAQQDVRYYLNGLLLEISSGMVRAVATDGHRLAMSTHACDVKPSDTLQIIMPRKGVTELVKLLEDTDELVQIQVSANHIKVKLNDFVFTSKLIDGRFPDYERVIPKNSDKHVLADKETLRQALVRTSILSNEKYRGIRIRLSNALLQAQANNPEMEEAEEDIEVDYSGEELEIGFNVSYLLDALGAVSEDTVSLDLGDSNSSCVVQPKGDSTCTYVIMPMRL</sequence>
<dbReference type="SMART" id="SM00480">
    <property type="entry name" value="POL3Bc"/>
    <property type="match status" value="1"/>
</dbReference>
<evidence type="ECO:0000256" key="8">
    <source>
        <dbReference type="ARBA" id="ARBA00023125"/>
    </source>
</evidence>
<keyword evidence="8" id="KW-0238">DNA-binding</keyword>
<comment type="similarity">
    <text evidence="2">Belongs to the beta sliding clamp family.</text>
</comment>
<dbReference type="InterPro" id="IPR001001">
    <property type="entry name" value="DNA_polIII_beta"/>
</dbReference>
<keyword evidence="5 11" id="KW-0548">Nucleotidyltransferase</keyword>
<evidence type="ECO:0000313" key="11">
    <source>
        <dbReference type="EMBL" id="VAX03743.1"/>
    </source>
</evidence>
<dbReference type="GO" id="GO:0009360">
    <property type="term" value="C:DNA polymerase III complex"/>
    <property type="evidence" value="ECO:0007669"/>
    <property type="project" value="InterPro"/>
</dbReference>
<evidence type="ECO:0000256" key="4">
    <source>
        <dbReference type="ARBA" id="ARBA00022679"/>
    </source>
</evidence>
<evidence type="ECO:0000259" key="9">
    <source>
        <dbReference type="Pfam" id="PF02767"/>
    </source>
</evidence>
<dbReference type="Pfam" id="PF02767">
    <property type="entry name" value="DNA_pol3_beta_2"/>
    <property type="match status" value="1"/>
</dbReference>
<evidence type="ECO:0000256" key="2">
    <source>
        <dbReference type="ARBA" id="ARBA00010752"/>
    </source>
</evidence>
<evidence type="ECO:0000256" key="7">
    <source>
        <dbReference type="ARBA" id="ARBA00022932"/>
    </source>
</evidence>
<keyword evidence="4 11" id="KW-0808">Transferase</keyword>
<dbReference type="GO" id="GO:0003677">
    <property type="term" value="F:DNA binding"/>
    <property type="evidence" value="ECO:0007669"/>
    <property type="project" value="UniProtKB-KW"/>
</dbReference>
<dbReference type="AlphaFoldDB" id="A0A3B1AVM4"/>
<dbReference type="InterPro" id="IPR046938">
    <property type="entry name" value="DNA_clamp_sf"/>
</dbReference>
<feature type="domain" description="DNA polymerase III beta sliding clamp central" evidence="9">
    <location>
        <begin position="32"/>
        <end position="146"/>
    </location>
</feature>
<reference evidence="11" key="1">
    <citation type="submission" date="2018-06" db="EMBL/GenBank/DDBJ databases">
        <authorList>
            <person name="Zhirakovskaya E."/>
        </authorList>
    </citation>
    <scope>NUCLEOTIDE SEQUENCE</scope>
</reference>
<name>A0A3B1AVM4_9ZZZZ</name>
<dbReference type="CDD" id="cd00140">
    <property type="entry name" value="beta_clamp"/>
    <property type="match status" value="1"/>
</dbReference>
<protein>
    <submittedName>
        <fullName evidence="11">DNA polymerase III beta subunit</fullName>
        <ecNumber evidence="11">2.7.7.7</ecNumber>
    </submittedName>
</protein>
<dbReference type="SUPFAM" id="SSF55979">
    <property type="entry name" value="DNA clamp"/>
    <property type="match status" value="2"/>
</dbReference>
<dbReference type="PANTHER" id="PTHR30478:SF0">
    <property type="entry name" value="BETA SLIDING CLAMP"/>
    <property type="match status" value="1"/>
</dbReference>
<evidence type="ECO:0000256" key="5">
    <source>
        <dbReference type="ARBA" id="ARBA00022695"/>
    </source>
</evidence>
<dbReference type="Gene3D" id="3.70.10.10">
    <property type="match status" value="1"/>
</dbReference>
<evidence type="ECO:0000256" key="6">
    <source>
        <dbReference type="ARBA" id="ARBA00022705"/>
    </source>
</evidence>
<evidence type="ECO:0000256" key="1">
    <source>
        <dbReference type="ARBA" id="ARBA00004496"/>
    </source>
</evidence>
<proteinExistence type="inferred from homology"/>
<gene>
    <name evidence="11" type="ORF">MNBD_GAMMA19-2256</name>
</gene>
<dbReference type="PANTHER" id="PTHR30478">
    <property type="entry name" value="DNA POLYMERASE III SUBUNIT BETA"/>
    <property type="match status" value="1"/>
</dbReference>
<keyword evidence="3" id="KW-0963">Cytoplasm</keyword>
<dbReference type="GO" id="GO:0005737">
    <property type="term" value="C:cytoplasm"/>
    <property type="evidence" value="ECO:0007669"/>
    <property type="project" value="UniProtKB-SubCell"/>
</dbReference>
<keyword evidence="6" id="KW-0235">DNA replication</keyword>
<evidence type="ECO:0000256" key="3">
    <source>
        <dbReference type="ARBA" id="ARBA00022490"/>
    </source>
</evidence>
<dbReference type="GO" id="GO:0008408">
    <property type="term" value="F:3'-5' exonuclease activity"/>
    <property type="evidence" value="ECO:0007669"/>
    <property type="project" value="InterPro"/>
</dbReference>
<keyword evidence="7" id="KW-0239">DNA-directed DNA polymerase</keyword>
<dbReference type="NCBIfam" id="TIGR00663">
    <property type="entry name" value="dnan"/>
    <property type="match status" value="1"/>
</dbReference>
<dbReference type="GO" id="GO:0003887">
    <property type="term" value="F:DNA-directed DNA polymerase activity"/>
    <property type="evidence" value="ECO:0007669"/>
    <property type="project" value="UniProtKB-KW"/>
</dbReference>
<feature type="domain" description="DNA polymerase III beta sliding clamp C-terminal" evidence="10">
    <location>
        <begin position="149"/>
        <end position="268"/>
    </location>
</feature>
<evidence type="ECO:0000259" key="10">
    <source>
        <dbReference type="Pfam" id="PF02768"/>
    </source>
</evidence>